<dbReference type="AlphaFoldDB" id="A0A923DX52"/>
<keyword evidence="1" id="KW-0812">Transmembrane</keyword>
<evidence type="ECO:0008006" key="4">
    <source>
        <dbReference type="Google" id="ProtNLM"/>
    </source>
</evidence>
<reference evidence="2" key="1">
    <citation type="submission" date="2019-11" db="EMBL/GenBank/DDBJ databases">
        <title>Description of Pedobacter sp. LMG 31464T.</title>
        <authorList>
            <person name="Carlier A."/>
            <person name="Qi S."/>
            <person name="Vandamme P."/>
        </authorList>
    </citation>
    <scope>NUCLEOTIDE SEQUENCE</scope>
    <source>
        <strain evidence="2">LMG 31464</strain>
    </source>
</reference>
<keyword evidence="1" id="KW-1133">Transmembrane helix</keyword>
<evidence type="ECO:0000313" key="3">
    <source>
        <dbReference type="Proteomes" id="UP000601055"/>
    </source>
</evidence>
<name>A0A923DX52_9SPHI</name>
<feature type="transmembrane region" description="Helical" evidence="1">
    <location>
        <begin position="124"/>
        <end position="146"/>
    </location>
</feature>
<protein>
    <recommendedName>
        <fullName evidence="4">DUF1440 domain-containing protein</fullName>
    </recommendedName>
</protein>
<keyword evidence="3" id="KW-1185">Reference proteome</keyword>
<evidence type="ECO:0000313" key="2">
    <source>
        <dbReference type="EMBL" id="MBB2145622.1"/>
    </source>
</evidence>
<feature type="transmembrane region" description="Helical" evidence="1">
    <location>
        <begin position="59"/>
        <end position="80"/>
    </location>
</feature>
<accession>A0A923DX52</accession>
<organism evidence="2 3">
    <name type="scientific">Pedobacter planticolens</name>
    <dbReference type="NCBI Taxonomy" id="2679964"/>
    <lineage>
        <taxon>Bacteria</taxon>
        <taxon>Pseudomonadati</taxon>
        <taxon>Bacteroidota</taxon>
        <taxon>Sphingobacteriia</taxon>
        <taxon>Sphingobacteriales</taxon>
        <taxon>Sphingobacteriaceae</taxon>
        <taxon>Pedobacter</taxon>
    </lineage>
</organism>
<dbReference type="RefSeq" id="WP_182922322.1">
    <property type="nucleotide sequence ID" value="NZ_WNXD01000002.1"/>
</dbReference>
<keyword evidence="1" id="KW-0472">Membrane</keyword>
<feature type="transmembrane region" description="Helical" evidence="1">
    <location>
        <begin position="12"/>
        <end position="30"/>
    </location>
</feature>
<feature type="transmembrane region" description="Helical" evidence="1">
    <location>
        <begin position="92"/>
        <end position="112"/>
    </location>
</feature>
<dbReference type="Proteomes" id="UP000601055">
    <property type="component" value="Unassembled WGS sequence"/>
</dbReference>
<comment type="caution">
    <text evidence="2">The sequence shown here is derived from an EMBL/GenBank/DDBJ whole genome shotgun (WGS) entry which is preliminary data.</text>
</comment>
<gene>
    <name evidence="2" type="ORF">GM921_09010</name>
</gene>
<sequence>MKNFNAKLIIKAGLLVGTLDILAAFLNFYLNTQRNPTIVLKYIASAVFGKTAMTGSEGMILFGLLLHFAIAFAFTILFAFSYAKLWSWFKNSVLIAILYGIFIWLVMNLLVVPNSQAAKIPFSWSSASISCGILIICIGFPLAYLFRKNK</sequence>
<proteinExistence type="predicted"/>
<dbReference type="EMBL" id="WNXD01000002">
    <property type="protein sequence ID" value="MBB2145622.1"/>
    <property type="molecule type" value="Genomic_DNA"/>
</dbReference>
<evidence type="ECO:0000256" key="1">
    <source>
        <dbReference type="SAM" id="Phobius"/>
    </source>
</evidence>